<evidence type="ECO:0000256" key="1">
    <source>
        <dbReference type="SAM" id="MobiDB-lite"/>
    </source>
</evidence>
<protein>
    <submittedName>
        <fullName evidence="2">Uncharacterized protein</fullName>
    </submittedName>
</protein>
<accession>A0A927BHZ3</accession>
<comment type="caution">
    <text evidence="2">The sequence shown here is derived from an EMBL/GenBank/DDBJ whole genome shotgun (WGS) entry which is preliminary data.</text>
</comment>
<dbReference type="EMBL" id="JACWUS010000001">
    <property type="protein sequence ID" value="MBD2827318.1"/>
    <property type="molecule type" value="Genomic_DNA"/>
</dbReference>
<proteinExistence type="predicted"/>
<feature type="region of interest" description="Disordered" evidence="1">
    <location>
        <begin position="95"/>
        <end position="158"/>
    </location>
</feature>
<gene>
    <name evidence="2" type="ORF">ID875_00525</name>
</gene>
<sequence>MDLHRPAGGGGRKDPGPDDYRKVLDLAAGLRAKKPEAPLGEAIGDPAIQHAIRQITQFGAALVRNVLRQPEQAPVTQRVVTRAFWAMAGAAQQMAGRTTRSRRSWAAGSCTSSRRGVDPGPQAAAVRADGPGHRGRTRPGGLLHAGRLPPRLHGSLRPRPATPVREGFQGFNWSGAPAPGGIDLRAVGRQDTDGDGASLQHFRAPWTAEGEPAEAMVAWTDTDADGFVVLHLPGKRPLRVADREFLALLDLAPPLRTAALGIPVLFVLSGAAAARAGPPRSPRRSPTAPPATAGRSAAR</sequence>
<dbReference type="AlphaFoldDB" id="A0A927BHZ3"/>
<name>A0A927BHZ3_STRGL</name>
<evidence type="ECO:0000313" key="2">
    <source>
        <dbReference type="EMBL" id="MBD2827318.1"/>
    </source>
</evidence>
<organism evidence="2">
    <name type="scientific">Streptomyces globisporus</name>
    <dbReference type="NCBI Taxonomy" id="1908"/>
    <lineage>
        <taxon>Bacteria</taxon>
        <taxon>Bacillati</taxon>
        <taxon>Actinomycetota</taxon>
        <taxon>Actinomycetes</taxon>
        <taxon>Kitasatosporales</taxon>
        <taxon>Streptomycetaceae</taxon>
        <taxon>Streptomyces</taxon>
    </lineage>
</organism>
<feature type="region of interest" description="Disordered" evidence="1">
    <location>
        <begin position="275"/>
        <end position="299"/>
    </location>
</feature>
<reference evidence="2" key="1">
    <citation type="journal article" date="2020" name="PLoS ONE">
        <title>Isolation and characterization of Streptomyces bacteriophages and Streptomyces strains encoding biosynthetic arsenals: Streptomyces strains and phages for antibiotic discovery.</title>
        <authorList>
            <person name="Montano E.T."/>
            <person name="Nideffer J.F."/>
            <person name="Brumage L."/>
            <person name="Erb M."/>
            <person name="Derman A.I."/>
            <person name="Davis J.P."/>
            <person name="Estrada E."/>
            <person name="Fu S."/>
            <person name="Le D."/>
            <person name="Vuppala A."/>
            <person name="Tran C."/>
            <person name="Luterstein E."/>
            <person name="Lakkaraju S."/>
            <person name="Panchagnula S."/>
            <person name="Ren C."/>
            <person name="Doan J."/>
            <person name="Tran S."/>
            <person name="Soriano J."/>
            <person name="Fujita Y."/>
            <person name="Gutala P."/>
            <person name="Fujii Q."/>
            <person name="Lee M."/>
            <person name="Bui A."/>
            <person name="Villarreal C."/>
            <person name="Shing S.R."/>
            <person name="Kim S."/>
            <person name="Freeman D."/>
            <person name="Racha V."/>
            <person name="Ho A."/>
            <person name="Kumar P."/>
            <person name="Falah K."/>
            <person name="Dawson T."/>
            <person name="Enustun E."/>
            <person name="Prichard A."/>
            <person name="Gomez A."/>
            <person name="Khanna K."/>
            <person name="Trigg S."/>
            <person name="Fernandez L."/>
            <person name="Pogliano K."/>
            <person name="Pogliano J."/>
        </authorList>
    </citation>
    <scope>NUCLEOTIDE SEQUENCE</scope>
    <source>
        <strain evidence="2">QF2</strain>
    </source>
</reference>